<keyword evidence="3" id="KW-0378">Hydrolase</keyword>
<evidence type="ECO:0000256" key="1">
    <source>
        <dbReference type="SAM" id="MobiDB-lite"/>
    </source>
</evidence>
<keyword evidence="4" id="KW-1185">Reference proteome</keyword>
<feature type="region of interest" description="Disordered" evidence="1">
    <location>
        <begin position="10"/>
        <end position="36"/>
    </location>
</feature>
<dbReference type="EMBL" id="QQXK01000014">
    <property type="protein sequence ID" value="RII42254.1"/>
    <property type="molecule type" value="Genomic_DNA"/>
</dbReference>
<evidence type="ECO:0000259" key="2">
    <source>
        <dbReference type="Pfam" id="PF00144"/>
    </source>
</evidence>
<dbReference type="InterPro" id="IPR001466">
    <property type="entry name" value="Beta-lactam-related"/>
</dbReference>
<accession>A0A399JAK3</accession>
<evidence type="ECO:0000313" key="4">
    <source>
        <dbReference type="Proteomes" id="UP000265419"/>
    </source>
</evidence>
<dbReference type="AlphaFoldDB" id="A0A399JAK3"/>
<protein>
    <submittedName>
        <fullName evidence="3">Class A beta-lactamase-related serine hydrolase</fullName>
    </submittedName>
</protein>
<dbReference type="SUPFAM" id="SSF56601">
    <property type="entry name" value="beta-lactamase/transpeptidase-like"/>
    <property type="match status" value="1"/>
</dbReference>
<proteinExistence type="predicted"/>
<dbReference type="Pfam" id="PF00144">
    <property type="entry name" value="Beta-lactamase"/>
    <property type="match status" value="1"/>
</dbReference>
<gene>
    <name evidence="3" type="ORF">DWB68_08485</name>
</gene>
<reference evidence="3 4" key="1">
    <citation type="submission" date="2018-07" db="EMBL/GenBank/DDBJ databases">
        <title>Arthrobacter sp. nov., isolated from raw cow's milk with high bacterial count.</title>
        <authorList>
            <person name="Hahne J."/>
            <person name="Isele D."/>
            <person name="Lipski A."/>
        </authorList>
    </citation>
    <scope>NUCLEOTIDE SEQUENCE [LARGE SCALE GENOMIC DNA]</scope>
    <source>
        <strain evidence="3 4">JZ R-35</strain>
    </source>
</reference>
<dbReference type="Proteomes" id="UP000265419">
    <property type="component" value="Unassembled WGS sequence"/>
</dbReference>
<dbReference type="GO" id="GO:0016787">
    <property type="term" value="F:hydrolase activity"/>
    <property type="evidence" value="ECO:0007669"/>
    <property type="project" value="UniProtKB-KW"/>
</dbReference>
<sequence length="330" mass="34805">MPRIFARVEPERPFAHTPRRSHRPDGASRGLCSSRHPGNTAGMVAVPLYSITKPYLAAAALLSFEPEAPLGSLITGLPAALEPLVLRDVLAHRSGLDDYAAWPEYRAAVEAREGAWPAWRVLERLAVSPPSDLHAPEAFSYSNAGYLLVRMALEAHHGAGLSEVLTRLVLTPLDLDLGLFLDASDWAAVTDPGVGERLRAYDPGWVYHGSLIGDPQEAARGIALILGGALADRLPRLMLEALPVDAPGHPLQPARYGLGLMVGGTPTVAGHGGGGPGFELFAASTPGGERWAGRARFVPERGRHPGAPDGAGPGREVDVTTEVLGLLGGE</sequence>
<dbReference type="InterPro" id="IPR012338">
    <property type="entry name" value="Beta-lactam/transpept-like"/>
</dbReference>
<evidence type="ECO:0000313" key="3">
    <source>
        <dbReference type="EMBL" id="RII42254.1"/>
    </source>
</evidence>
<feature type="domain" description="Beta-lactamase-related" evidence="2">
    <location>
        <begin position="47"/>
        <end position="278"/>
    </location>
</feature>
<name>A0A399JAK3_9MICC</name>
<comment type="caution">
    <text evidence="3">The sequence shown here is derived from an EMBL/GenBank/DDBJ whole genome shotgun (WGS) entry which is preliminary data.</text>
</comment>
<dbReference type="Gene3D" id="3.40.710.10">
    <property type="entry name" value="DD-peptidase/beta-lactamase superfamily"/>
    <property type="match status" value="1"/>
</dbReference>
<organism evidence="3 4">
    <name type="scientific">Galactobacter valiniphilus</name>
    <dbReference type="NCBI Taxonomy" id="2676122"/>
    <lineage>
        <taxon>Bacteria</taxon>
        <taxon>Bacillati</taxon>
        <taxon>Actinomycetota</taxon>
        <taxon>Actinomycetes</taxon>
        <taxon>Micrococcales</taxon>
        <taxon>Micrococcaceae</taxon>
        <taxon>Galactobacter</taxon>
    </lineage>
</organism>